<dbReference type="AlphaFoldDB" id="A0A8J5S4I1"/>
<feature type="signal peptide" evidence="1">
    <location>
        <begin position="1"/>
        <end position="19"/>
    </location>
</feature>
<feature type="chain" id="PRO_5035209283" evidence="1">
    <location>
        <begin position="20"/>
        <end position="121"/>
    </location>
</feature>
<comment type="caution">
    <text evidence="2">The sequence shown here is derived from an EMBL/GenBank/DDBJ whole genome shotgun (WGS) entry which is preliminary data.</text>
</comment>
<keyword evidence="1" id="KW-0732">Signal</keyword>
<name>A0A8J5S4I1_ZIZPA</name>
<organism evidence="2 3">
    <name type="scientific">Zizania palustris</name>
    <name type="common">Northern wild rice</name>
    <dbReference type="NCBI Taxonomy" id="103762"/>
    <lineage>
        <taxon>Eukaryota</taxon>
        <taxon>Viridiplantae</taxon>
        <taxon>Streptophyta</taxon>
        <taxon>Embryophyta</taxon>
        <taxon>Tracheophyta</taxon>
        <taxon>Spermatophyta</taxon>
        <taxon>Magnoliopsida</taxon>
        <taxon>Liliopsida</taxon>
        <taxon>Poales</taxon>
        <taxon>Poaceae</taxon>
        <taxon>BOP clade</taxon>
        <taxon>Oryzoideae</taxon>
        <taxon>Oryzeae</taxon>
        <taxon>Zizaniinae</taxon>
        <taxon>Zizania</taxon>
    </lineage>
</organism>
<protein>
    <submittedName>
        <fullName evidence="2">Uncharacterized protein</fullName>
    </submittedName>
</protein>
<dbReference type="EMBL" id="JAAALK010000284">
    <property type="protein sequence ID" value="KAG8068216.1"/>
    <property type="molecule type" value="Genomic_DNA"/>
</dbReference>
<keyword evidence="3" id="KW-1185">Reference proteome</keyword>
<gene>
    <name evidence="2" type="ORF">GUJ93_ZPchr0005g15174</name>
</gene>
<sequence>MPPLAAAAAFLLLLLLLLGRHHKRLLAGAEQGTECAAAAARGPDCADDWTRRADSQLGIVGIKKVAGEVGGRGKRRAVVSGESTVGMVEWGEVKLGEALGFGGIFPRLASHSHVPSSRSGG</sequence>
<evidence type="ECO:0000256" key="1">
    <source>
        <dbReference type="SAM" id="SignalP"/>
    </source>
</evidence>
<accession>A0A8J5S4I1</accession>
<evidence type="ECO:0000313" key="2">
    <source>
        <dbReference type="EMBL" id="KAG8068216.1"/>
    </source>
</evidence>
<reference evidence="2" key="2">
    <citation type="submission" date="2021-02" db="EMBL/GenBank/DDBJ databases">
        <authorList>
            <person name="Kimball J.A."/>
            <person name="Haas M.W."/>
            <person name="Macchietto M."/>
            <person name="Kono T."/>
            <person name="Duquette J."/>
            <person name="Shao M."/>
        </authorList>
    </citation>
    <scope>NUCLEOTIDE SEQUENCE</scope>
    <source>
        <tissue evidence="2">Fresh leaf tissue</tissue>
    </source>
</reference>
<evidence type="ECO:0000313" key="3">
    <source>
        <dbReference type="Proteomes" id="UP000729402"/>
    </source>
</evidence>
<dbReference type="Proteomes" id="UP000729402">
    <property type="component" value="Unassembled WGS sequence"/>
</dbReference>
<proteinExistence type="predicted"/>
<reference evidence="2" key="1">
    <citation type="journal article" date="2021" name="bioRxiv">
        <title>Whole Genome Assembly and Annotation of Northern Wild Rice, Zizania palustris L., Supports a Whole Genome Duplication in the Zizania Genus.</title>
        <authorList>
            <person name="Haas M."/>
            <person name="Kono T."/>
            <person name="Macchietto M."/>
            <person name="Millas R."/>
            <person name="McGilp L."/>
            <person name="Shao M."/>
            <person name="Duquette J."/>
            <person name="Hirsch C.N."/>
            <person name="Kimball J."/>
        </authorList>
    </citation>
    <scope>NUCLEOTIDE SEQUENCE</scope>
    <source>
        <tissue evidence="2">Fresh leaf tissue</tissue>
    </source>
</reference>